<evidence type="ECO:0000256" key="6">
    <source>
        <dbReference type="ARBA" id="ARBA00022837"/>
    </source>
</evidence>
<dbReference type="GO" id="GO:0001868">
    <property type="term" value="P:regulation of complement activation, lectin pathway"/>
    <property type="evidence" value="ECO:0007669"/>
    <property type="project" value="UniProtKB-ARBA"/>
</dbReference>
<comment type="caution">
    <text evidence="10">The sequence shown here is derived from an EMBL/GenBank/DDBJ whole genome shotgun (WGS) entry which is preliminary data.</text>
</comment>
<dbReference type="InterPro" id="IPR051941">
    <property type="entry name" value="BG_Antigen-Binding_Lectin"/>
</dbReference>
<sequence>MVISLDKMAVSLPKTLAMMNGDVSHVRMVTLSLGTCGRVVEMDNGQRIPIVKKRERRLFLDECLAVVNNGEYERILYFGQPSDAQSFPSNTVLEVDCAEGRMLEGPAVSFCRRGVWDPPRLLCVQTAPCQEVPAEVGRTIVYTDNTGNQKQHQSNLTVNCTGRMLRFGQSRSTCVNGAWSPPVAHCKENLALRKDAYQVSTDYGGHASRAVDGITNGRYDSGSCTHTSRLGHNKWWYVNLGSRVLVQDIVIYNRQDNDHHTRLLNAKVRVGDHTSDVTLNQLAASVTDTAINPIHIQLNPAIEGSIVSVSETDHGNPLILCEVQVFGELRDGFGLGPGEIVPHKALQGGTHPITHRRTTSAKLEWFNVITHQPIQMHSTMGCFPFIHGSSTEFSTLYAVMKIIQGMMTSLGQKYTVITFDLAICIKAKRIQTRQPGEFANTVIRMRGFHIK</sequence>
<dbReference type="GO" id="GO:0010185">
    <property type="term" value="P:regulation of cellular defense response"/>
    <property type="evidence" value="ECO:0007669"/>
    <property type="project" value="UniProtKB-ARBA"/>
</dbReference>
<gene>
    <name evidence="10" type="ORF">HOLleu_15624</name>
</gene>
<dbReference type="InterPro" id="IPR000436">
    <property type="entry name" value="Sushi_SCR_CCP_dom"/>
</dbReference>
<feature type="domain" description="Fucolectin tachylectin-4 pentraxin-1" evidence="9">
    <location>
        <begin position="187"/>
        <end position="332"/>
    </location>
</feature>
<accession>A0A9Q1C2Z6</accession>
<evidence type="ECO:0000256" key="2">
    <source>
        <dbReference type="ARBA" id="ARBA00010147"/>
    </source>
</evidence>
<dbReference type="Proteomes" id="UP001152320">
    <property type="component" value="Chromosome 7"/>
</dbReference>
<evidence type="ECO:0000313" key="10">
    <source>
        <dbReference type="EMBL" id="KAJ8038253.1"/>
    </source>
</evidence>
<comment type="similarity">
    <text evidence="2">Belongs to the fucolectin family.</text>
</comment>
<dbReference type="OrthoDB" id="547680at2759"/>
<evidence type="ECO:0000256" key="5">
    <source>
        <dbReference type="ARBA" id="ARBA00022734"/>
    </source>
</evidence>
<dbReference type="PANTHER" id="PTHR45713:SF6">
    <property type="entry name" value="F5_8 TYPE C DOMAIN-CONTAINING PROTEIN"/>
    <property type="match status" value="1"/>
</dbReference>
<protein>
    <submittedName>
        <fullName evidence="10">Pentraxin fusion protein</fullName>
    </submittedName>
</protein>
<dbReference type="InterPro" id="IPR008979">
    <property type="entry name" value="Galactose-bd-like_sf"/>
</dbReference>
<evidence type="ECO:0000259" key="9">
    <source>
        <dbReference type="SMART" id="SM00607"/>
    </source>
</evidence>
<dbReference type="SMART" id="SM00032">
    <property type="entry name" value="CCP"/>
    <property type="match status" value="2"/>
</dbReference>
<evidence type="ECO:0000313" key="11">
    <source>
        <dbReference type="Proteomes" id="UP001152320"/>
    </source>
</evidence>
<proteinExistence type="inferred from homology"/>
<dbReference type="GO" id="GO:0042806">
    <property type="term" value="F:fucose binding"/>
    <property type="evidence" value="ECO:0007669"/>
    <property type="project" value="UniProtKB-ARBA"/>
</dbReference>
<evidence type="ECO:0000256" key="3">
    <source>
        <dbReference type="ARBA" id="ARBA00011233"/>
    </source>
</evidence>
<evidence type="ECO:0000256" key="7">
    <source>
        <dbReference type="ARBA" id="ARBA00023157"/>
    </source>
</evidence>
<evidence type="ECO:0000259" key="8">
    <source>
        <dbReference type="SMART" id="SM00032"/>
    </source>
</evidence>
<comment type="function">
    <text evidence="1">Acts as a defensive agent. Recognizes blood group fucosylated oligosaccharides including A, B, H and Lewis B-type antigens. Does not recognize Lewis A antigen and has low affinity for monovalent haptens.</text>
</comment>
<dbReference type="SMART" id="SM00607">
    <property type="entry name" value="FTP"/>
    <property type="match status" value="1"/>
</dbReference>
<evidence type="ECO:0000256" key="4">
    <source>
        <dbReference type="ARBA" id="ARBA00022723"/>
    </source>
</evidence>
<keyword evidence="5" id="KW-0430">Lectin</keyword>
<dbReference type="AlphaFoldDB" id="A0A9Q1C2Z6"/>
<dbReference type="Gene3D" id="2.10.70.10">
    <property type="entry name" value="Complement Module, domain 1"/>
    <property type="match status" value="2"/>
</dbReference>
<keyword evidence="7" id="KW-1015">Disulfide bond</keyword>
<dbReference type="EMBL" id="JAIZAY010000007">
    <property type="protein sequence ID" value="KAJ8038253.1"/>
    <property type="molecule type" value="Genomic_DNA"/>
</dbReference>
<comment type="subunit">
    <text evidence="3">Homotrimer.</text>
</comment>
<feature type="domain" description="Sushi" evidence="8">
    <location>
        <begin position="129"/>
        <end position="186"/>
    </location>
</feature>
<dbReference type="InterPro" id="IPR035976">
    <property type="entry name" value="Sushi/SCR/CCP_sf"/>
</dbReference>
<evidence type="ECO:0000256" key="1">
    <source>
        <dbReference type="ARBA" id="ARBA00002219"/>
    </source>
</evidence>
<reference evidence="10" key="1">
    <citation type="submission" date="2021-10" db="EMBL/GenBank/DDBJ databases">
        <title>Tropical sea cucumber genome reveals ecological adaptation and Cuvierian tubules defense mechanism.</title>
        <authorList>
            <person name="Chen T."/>
        </authorList>
    </citation>
    <scope>NUCLEOTIDE SEQUENCE</scope>
    <source>
        <strain evidence="10">Nanhai2018</strain>
        <tissue evidence="10">Muscle</tissue>
    </source>
</reference>
<name>A0A9Q1C2Z6_HOLLE</name>
<organism evidence="10 11">
    <name type="scientific">Holothuria leucospilota</name>
    <name type="common">Black long sea cucumber</name>
    <name type="synonym">Mertensiothuria leucospilota</name>
    <dbReference type="NCBI Taxonomy" id="206669"/>
    <lineage>
        <taxon>Eukaryota</taxon>
        <taxon>Metazoa</taxon>
        <taxon>Echinodermata</taxon>
        <taxon>Eleutherozoa</taxon>
        <taxon>Echinozoa</taxon>
        <taxon>Holothuroidea</taxon>
        <taxon>Aspidochirotacea</taxon>
        <taxon>Aspidochirotida</taxon>
        <taxon>Holothuriidae</taxon>
        <taxon>Holothuria</taxon>
    </lineage>
</organism>
<keyword evidence="4" id="KW-0479">Metal-binding</keyword>
<dbReference type="Pfam" id="PF22633">
    <property type="entry name" value="F5_F8_type_C_2"/>
    <property type="match status" value="1"/>
</dbReference>
<dbReference type="GO" id="GO:0046872">
    <property type="term" value="F:metal ion binding"/>
    <property type="evidence" value="ECO:0007669"/>
    <property type="project" value="UniProtKB-KW"/>
</dbReference>
<keyword evidence="11" id="KW-1185">Reference proteome</keyword>
<feature type="domain" description="Sushi" evidence="8">
    <location>
        <begin position="63"/>
        <end position="123"/>
    </location>
</feature>
<keyword evidence="6" id="KW-0106">Calcium</keyword>
<dbReference type="SUPFAM" id="SSF49785">
    <property type="entry name" value="Galactose-binding domain-like"/>
    <property type="match status" value="1"/>
</dbReference>
<dbReference type="PANTHER" id="PTHR45713">
    <property type="entry name" value="FTP DOMAIN-CONTAINING PROTEIN"/>
    <property type="match status" value="1"/>
</dbReference>
<dbReference type="Gene3D" id="2.60.120.260">
    <property type="entry name" value="Galactose-binding domain-like"/>
    <property type="match status" value="1"/>
</dbReference>
<dbReference type="SUPFAM" id="SSF57535">
    <property type="entry name" value="Complement control module/SCR domain"/>
    <property type="match status" value="2"/>
</dbReference>
<dbReference type="InterPro" id="IPR006585">
    <property type="entry name" value="FTP1"/>
</dbReference>